<dbReference type="EMBL" id="JBBWWQ010000001">
    <property type="protein sequence ID" value="KAK8957673.1"/>
    <property type="molecule type" value="Genomic_DNA"/>
</dbReference>
<reference evidence="2 3" key="1">
    <citation type="journal article" date="2022" name="Nat. Plants">
        <title>Genomes of leafy and leafless Platanthera orchids illuminate the evolution of mycoheterotrophy.</title>
        <authorList>
            <person name="Li M.H."/>
            <person name="Liu K.W."/>
            <person name="Li Z."/>
            <person name="Lu H.C."/>
            <person name="Ye Q.L."/>
            <person name="Zhang D."/>
            <person name="Wang J.Y."/>
            <person name="Li Y.F."/>
            <person name="Zhong Z.M."/>
            <person name="Liu X."/>
            <person name="Yu X."/>
            <person name="Liu D.K."/>
            <person name="Tu X.D."/>
            <person name="Liu B."/>
            <person name="Hao Y."/>
            <person name="Liao X.Y."/>
            <person name="Jiang Y.T."/>
            <person name="Sun W.H."/>
            <person name="Chen J."/>
            <person name="Chen Y.Q."/>
            <person name="Ai Y."/>
            <person name="Zhai J.W."/>
            <person name="Wu S.S."/>
            <person name="Zhou Z."/>
            <person name="Hsiao Y.Y."/>
            <person name="Wu W.L."/>
            <person name="Chen Y.Y."/>
            <person name="Lin Y.F."/>
            <person name="Hsu J.L."/>
            <person name="Li C.Y."/>
            <person name="Wang Z.W."/>
            <person name="Zhao X."/>
            <person name="Zhong W.Y."/>
            <person name="Ma X.K."/>
            <person name="Ma L."/>
            <person name="Huang J."/>
            <person name="Chen G.Z."/>
            <person name="Huang M.Z."/>
            <person name="Huang L."/>
            <person name="Peng D.H."/>
            <person name="Luo Y.B."/>
            <person name="Zou S.Q."/>
            <person name="Chen S.P."/>
            <person name="Lan S."/>
            <person name="Tsai W.C."/>
            <person name="Van de Peer Y."/>
            <person name="Liu Z.J."/>
        </authorList>
    </citation>
    <scope>NUCLEOTIDE SEQUENCE [LARGE SCALE GENOMIC DNA]</scope>
    <source>
        <strain evidence="2">Lor287</strain>
    </source>
</reference>
<evidence type="ECO:0000259" key="1">
    <source>
        <dbReference type="Pfam" id="PF13679"/>
    </source>
</evidence>
<dbReference type="InterPro" id="IPR052220">
    <property type="entry name" value="METTL25"/>
</dbReference>
<dbReference type="InterPro" id="IPR025714">
    <property type="entry name" value="Methyltranfer_dom"/>
</dbReference>
<sequence>MGYSYLECCFQGYLAQVLSFEYQLSVVAIDSSLHHSAVTSARANRIKKHYAAKLHKLQHGDKHLKVPQTVTLQVLTSDALAALSIMKLYDQKQSDRLGTSLQTSFLGSSESGVYKTSTSCNDENMGSSSVLAGLHACGDLSVNMLRSISNLLKMMSPILDVDWPP</sequence>
<evidence type="ECO:0000313" key="2">
    <source>
        <dbReference type="EMBL" id="KAK8957673.1"/>
    </source>
</evidence>
<name>A0AAP0C1P6_9ASPA</name>
<dbReference type="PANTHER" id="PTHR12496:SF0">
    <property type="entry name" value="METHYLTRANSFERASE DOMAIN-CONTAINING PROTEIN"/>
    <property type="match status" value="1"/>
</dbReference>
<dbReference type="PANTHER" id="PTHR12496">
    <property type="entry name" value="CGI-41 METHYLTRANSFERASE"/>
    <property type="match status" value="1"/>
</dbReference>
<keyword evidence="3" id="KW-1185">Reference proteome</keyword>
<organism evidence="2 3">
    <name type="scientific">Platanthera zijinensis</name>
    <dbReference type="NCBI Taxonomy" id="2320716"/>
    <lineage>
        <taxon>Eukaryota</taxon>
        <taxon>Viridiplantae</taxon>
        <taxon>Streptophyta</taxon>
        <taxon>Embryophyta</taxon>
        <taxon>Tracheophyta</taxon>
        <taxon>Spermatophyta</taxon>
        <taxon>Magnoliopsida</taxon>
        <taxon>Liliopsida</taxon>
        <taxon>Asparagales</taxon>
        <taxon>Orchidaceae</taxon>
        <taxon>Orchidoideae</taxon>
        <taxon>Orchideae</taxon>
        <taxon>Orchidinae</taxon>
        <taxon>Platanthera</taxon>
    </lineage>
</organism>
<dbReference type="Proteomes" id="UP001418222">
    <property type="component" value="Unassembled WGS sequence"/>
</dbReference>
<proteinExistence type="predicted"/>
<gene>
    <name evidence="2" type="ORF">KSP39_PZI000390</name>
</gene>
<evidence type="ECO:0000313" key="3">
    <source>
        <dbReference type="Proteomes" id="UP001418222"/>
    </source>
</evidence>
<dbReference type="Pfam" id="PF13679">
    <property type="entry name" value="Methyltransf_32"/>
    <property type="match status" value="1"/>
</dbReference>
<protein>
    <recommendedName>
        <fullName evidence="1">Methyltransferase domain-containing protein</fullName>
    </recommendedName>
</protein>
<dbReference type="AlphaFoldDB" id="A0AAP0C1P6"/>
<accession>A0AAP0C1P6</accession>
<comment type="caution">
    <text evidence="2">The sequence shown here is derived from an EMBL/GenBank/DDBJ whole genome shotgun (WGS) entry which is preliminary data.</text>
</comment>
<feature type="domain" description="Methyltransferase" evidence="1">
    <location>
        <begin position="9"/>
        <end position="148"/>
    </location>
</feature>